<dbReference type="RefSeq" id="WP_379593257.1">
    <property type="nucleotide sequence ID" value="NZ_JBHTKK010000019.1"/>
</dbReference>
<comment type="function">
    <text evidence="5 7">Catalyzes the condensation of carbamoyl phosphate and aspartate to form carbamoyl aspartate and inorganic phosphate, the committed step in the de novo pyrimidine nucleotide biosynthesis pathway.</text>
</comment>
<dbReference type="GO" id="GO:0004070">
    <property type="term" value="F:aspartate carbamoyltransferase activity"/>
    <property type="evidence" value="ECO:0007669"/>
    <property type="project" value="UniProtKB-EC"/>
</dbReference>
<feature type="binding site" evidence="7">
    <location>
        <position position="250"/>
    </location>
    <ligand>
        <name>carbamoyl phosphate</name>
        <dbReference type="ChEBI" id="CHEBI:58228"/>
    </ligand>
</feature>
<reference evidence="11" key="1">
    <citation type="journal article" date="2019" name="Int. J. Syst. Evol. Microbiol.">
        <title>The Global Catalogue of Microorganisms (GCM) 10K type strain sequencing project: providing services to taxonomists for standard genome sequencing and annotation.</title>
        <authorList>
            <consortium name="The Broad Institute Genomics Platform"/>
            <consortium name="The Broad Institute Genome Sequencing Center for Infectious Disease"/>
            <person name="Wu L."/>
            <person name="Ma J."/>
        </authorList>
    </citation>
    <scope>NUCLEOTIDE SEQUENCE [LARGE SCALE GENOMIC DNA]</scope>
    <source>
        <strain evidence="11">CCUG 56608</strain>
    </source>
</reference>
<evidence type="ECO:0000256" key="6">
    <source>
        <dbReference type="ARBA" id="ARBA00048859"/>
    </source>
</evidence>
<dbReference type="InterPro" id="IPR036901">
    <property type="entry name" value="Asp/Orn_carbamoylTrfase_sf"/>
</dbReference>
<proteinExistence type="inferred from homology"/>
<dbReference type="EC" id="2.1.3.2" evidence="7"/>
<dbReference type="PROSITE" id="PS00097">
    <property type="entry name" value="CARBAMOYLTRANSFERASE"/>
    <property type="match status" value="1"/>
</dbReference>
<feature type="binding site" evidence="7">
    <location>
        <position position="161"/>
    </location>
    <ligand>
        <name>L-aspartate</name>
        <dbReference type="ChEBI" id="CHEBI:29991"/>
    </ligand>
</feature>
<dbReference type="PRINTS" id="PR00101">
    <property type="entry name" value="ATCASE"/>
</dbReference>
<organism evidence="10 11">
    <name type="scientific">Oceanobacillus locisalsi</name>
    <dbReference type="NCBI Taxonomy" id="546107"/>
    <lineage>
        <taxon>Bacteria</taxon>
        <taxon>Bacillati</taxon>
        <taxon>Bacillota</taxon>
        <taxon>Bacilli</taxon>
        <taxon>Bacillales</taxon>
        <taxon>Bacillaceae</taxon>
        <taxon>Oceanobacillus</taxon>
    </lineage>
</organism>
<comment type="catalytic activity">
    <reaction evidence="6 7">
        <text>carbamoyl phosphate + L-aspartate = N-carbamoyl-L-aspartate + phosphate + H(+)</text>
        <dbReference type="Rhea" id="RHEA:20013"/>
        <dbReference type="ChEBI" id="CHEBI:15378"/>
        <dbReference type="ChEBI" id="CHEBI:29991"/>
        <dbReference type="ChEBI" id="CHEBI:32814"/>
        <dbReference type="ChEBI" id="CHEBI:43474"/>
        <dbReference type="ChEBI" id="CHEBI:58228"/>
        <dbReference type="EC" id="2.1.3.2"/>
    </reaction>
</comment>
<dbReference type="PANTHER" id="PTHR45753:SF6">
    <property type="entry name" value="ASPARTATE CARBAMOYLTRANSFERASE"/>
    <property type="match status" value="1"/>
</dbReference>
<dbReference type="InterPro" id="IPR002082">
    <property type="entry name" value="Asp_carbamoyltransf"/>
</dbReference>
<evidence type="ECO:0000256" key="5">
    <source>
        <dbReference type="ARBA" id="ARBA00043884"/>
    </source>
</evidence>
<dbReference type="Pfam" id="PF02729">
    <property type="entry name" value="OTCace_N"/>
    <property type="match status" value="1"/>
</dbReference>
<dbReference type="Gene3D" id="3.40.50.1370">
    <property type="entry name" value="Aspartate/ornithine carbamoyltransferase"/>
    <property type="match status" value="2"/>
</dbReference>
<dbReference type="Pfam" id="PF00185">
    <property type="entry name" value="OTCace"/>
    <property type="match status" value="1"/>
</dbReference>
<dbReference type="InterPro" id="IPR006132">
    <property type="entry name" value="Asp/Orn_carbamoyltranf_P-bd"/>
</dbReference>
<comment type="caution">
    <text evidence="10">The sequence shown here is derived from an EMBL/GenBank/DDBJ whole genome shotgun (WGS) entry which is preliminary data.</text>
</comment>
<dbReference type="NCBIfam" id="NF002032">
    <property type="entry name" value="PRK00856.1"/>
    <property type="match status" value="1"/>
</dbReference>
<evidence type="ECO:0000256" key="4">
    <source>
        <dbReference type="ARBA" id="ARBA00022975"/>
    </source>
</evidence>
<feature type="binding site" evidence="7">
    <location>
        <position position="49"/>
    </location>
    <ligand>
        <name>carbamoyl phosphate</name>
        <dbReference type="ChEBI" id="CHEBI:58228"/>
    </ligand>
</feature>
<evidence type="ECO:0000256" key="1">
    <source>
        <dbReference type="ARBA" id="ARBA00004852"/>
    </source>
</evidence>
<keyword evidence="11" id="KW-1185">Reference proteome</keyword>
<comment type="subunit">
    <text evidence="7">Heterododecamer (2C3:3R2) of six catalytic PyrB chains organized as two trimers (C3), and six regulatory PyrI chains organized as three dimers (R2).</text>
</comment>
<dbReference type="SUPFAM" id="SSF53671">
    <property type="entry name" value="Aspartate/ornithine carbamoyltransferase"/>
    <property type="match status" value="1"/>
</dbReference>
<gene>
    <name evidence="7" type="primary">pyrB</name>
    <name evidence="10" type="ORF">ACFQ19_14455</name>
</gene>
<feature type="binding site" evidence="7">
    <location>
        <position position="98"/>
    </location>
    <ligand>
        <name>carbamoyl phosphate</name>
        <dbReference type="ChEBI" id="CHEBI:58228"/>
    </ligand>
</feature>
<dbReference type="PRINTS" id="PR00100">
    <property type="entry name" value="AOTCASE"/>
</dbReference>
<evidence type="ECO:0000259" key="9">
    <source>
        <dbReference type="Pfam" id="PF02729"/>
    </source>
</evidence>
<evidence type="ECO:0000256" key="3">
    <source>
        <dbReference type="ARBA" id="ARBA00022679"/>
    </source>
</evidence>
<keyword evidence="3 7" id="KW-0808">Transferase</keyword>
<dbReference type="Proteomes" id="UP001597041">
    <property type="component" value="Unassembled WGS sequence"/>
</dbReference>
<feature type="domain" description="Aspartate/ornithine carbamoyltransferase carbamoyl-P binding" evidence="9">
    <location>
        <begin position="2"/>
        <end position="140"/>
    </location>
</feature>
<comment type="pathway">
    <text evidence="1 7">Pyrimidine metabolism; UMP biosynthesis via de novo pathway; (S)-dihydroorotate from bicarbonate: step 2/3.</text>
</comment>
<evidence type="ECO:0000256" key="2">
    <source>
        <dbReference type="ARBA" id="ARBA00008896"/>
    </source>
</evidence>
<evidence type="ECO:0000256" key="7">
    <source>
        <dbReference type="HAMAP-Rule" id="MF_00001"/>
    </source>
</evidence>
<feature type="binding site" evidence="7">
    <location>
        <position position="128"/>
    </location>
    <ligand>
        <name>carbamoyl phosphate</name>
        <dbReference type="ChEBI" id="CHEBI:58228"/>
    </ligand>
</feature>
<dbReference type="EMBL" id="JBHTKK010000019">
    <property type="protein sequence ID" value="MFD1067209.1"/>
    <property type="molecule type" value="Genomic_DNA"/>
</dbReference>
<feature type="binding site" evidence="7">
    <location>
        <position position="48"/>
    </location>
    <ligand>
        <name>carbamoyl phosphate</name>
        <dbReference type="ChEBI" id="CHEBI:58228"/>
    </ligand>
</feature>
<evidence type="ECO:0000259" key="8">
    <source>
        <dbReference type="Pfam" id="PF00185"/>
    </source>
</evidence>
<name>A0ABW3NHT1_9BACI</name>
<comment type="similarity">
    <text evidence="2 7">Belongs to the aspartate/ornithine carbamoyltransferase superfamily. ATCase family.</text>
</comment>
<evidence type="ECO:0000313" key="11">
    <source>
        <dbReference type="Proteomes" id="UP001597041"/>
    </source>
</evidence>
<dbReference type="InterPro" id="IPR006130">
    <property type="entry name" value="Asp/Orn_carbamoylTrfase"/>
</dbReference>
<dbReference type="HAMAP" id="MF_00001">
    <property type="entry name" value="Asp_carb_tr"/>
    <property type="match status" value="1"/>
</dbReference>
<dbReference type="NCBIfam" id="TIGR00670">
    <property type="entry name" value="asp_carb_tr"/>
    <property type="match status" value="1"/>
</dbReference>
<accession>A0ABW3NHT1</accession>
<keyword evidence="4 7" id="KW-0665">Pyrimidine biosynthesis</keyword>
<feature type="binding site" evidence="7">
    <location>
        <position position="211"/>
    </location>
    <ligand>
        <name>L-aspartate</name>
        <dbReference type="ChEBI" id="CHEBI:29991"/>
    </ligand>
</feature>
<protein>
    <recommendedName>
        <fullName evidence="7">Aspartate carbamoyltransferase</fullName>
        <ecNumber evidence="7">2.1.3.2</ecNumber>
    </recommendedName>
    <alternativeName>
        <fullName evidence="7">Aspartate transcarbamylase</fullName>
        <shortName evidence="7">ATCase</shortName>
    </alternativeName>
</protein>
<feature type="binding site" evidence="7">
    <location>
        <position position="251"/>
    </location>
    <ligand>
        <name>carbamoyl phosphate</name>
        <dbReference type="ChEBI" id="CHEBI:58228"/>
    </ligand>
</feature>
<dbReference type="PANTHER" id="PTHR45753">
    <property type="entry name" value="ORNITHINE CARBAMOYLTRANSFERASE, MITOCHONDRIAL"/>
    <property type="match status" value="1"/>
</dbReference>
<feature type="binding site" evidence="7">
    <location>
        <position position="131"/>
    </location>
    <ligand>
        <name>carbamoyl phosphate</name>
        <dbReference type="ChEBI" id="CHEBI:58228"/>
    </ligand>
</feature>
<feature type="binding site" evidence="7">
    <location>
        <position position="76"/>
    </location>
    <ligand>
        <name>L-aspartate</name>
        <dbReference type="ChEBI" id="CHEBI:29991"/>
    </ligand>
</feature>
<dbReference type="InterPro" id="IPR006131">
    <property type="entry name" value="Asp_carbamoyltransf_Asp/Orn-bd"/>
</dbReference>
<sequence length="309" mass="35295">MKHFISMQQLSKETMNQILKEAELIRTSPRTINKQLFAANLFFEPSTRTKISFEVAQKKLGLDVLDLHKEGSSLIKGESLYDTAKTFEAIGADFLIVRHPSDYWMEDIEKEGELNIPVINAGSGKEEHPTQCMLDVLTMYQEFGSVEGRKIVIAGDIVHSRVAKSNAHALEKLGAEVYFSAAPGFEDYSLKYPYITMDEAVEIADAVMLLRIQHERHVFKTETDDYLSLYGLTMERAAKMQKHAIILHPAPINRGVEIDTRLVESKQSRIFKQMENGVYVRMAILIHVLKEWGIIHENEINERKMLNII</sequence>
<evidence type="ECO:0000313" key="10">
    <source>
        <dbReference type="EMBL" id="MFD1067209.1"/>
    </source>
</evidence>
<feature type="domain" description="Aspartate/ornithine carbamoyltransferase Asp/Orn-binding" evidence="8">
    <location>
        <begin position="147"/>
        <end position="287"/>
    </location>
</feature>